<keyword evidence="5 8" id="KW-0965">Cell junction</keyword>
<dbReference type="Proteomes" id="UP001166052">
    <property type="component" value="Unassembled WGS sequence"/>
</dbReference>
<evidence type="ECO:0000256" key="2">
    <source>
        <dbReference type="ARBA" id="ARBA00022427"/>
    </source>
</evidence>
<evidence type="ECO:0000313" key="10">
    <source>
        <dbReference type="Proteomes" id="UP001166052"/>
    </source>
</evidence>
<evidence type="ECO:0000256" key="6">
    <source>
        <dbReference type="ARBA" id="ARBA00022989"/>
    </source>
</evidence>
<feature type="transmembrane region" description="Helical" evidence="8">
    <location>
        <begin position="41"/>
        <end position="62"/>
    </location>
</feature>
<dbReference type="PANTHER" id="PTHR12002">
    <property type="entry name" value="CLAUDIN"/>
    <property type="match status" value="1"/>
</dbReference>
<comment type="subcellular location">
    <subcellularLocation>
        <location evidence="8">Cell junction</location>
        <location evidence="8">Tight junction</location>
    </subcellularLocation>
    <subcellularLocation>
        <location evidence="8">Cell membrane</location>
        <topology evidence="8">Multi-pass membrane protein</topology>
    </subcellularLocation>
</comment>
<dbReference type="PROSITE" id="PS01346">
    <property type="entry name" value="CLAUDIN"/>
    <property type="match status" value="1"/>
</dbReference>
<evidence type="ECO:0000256" key="4">
    <source>
        <dbReference type="ARBA" id="ARBA00022692"/>
    </source>
</evidence>
<dbReference type="Pfam" id="PF00822">
    <property type="entry name" value="PMP22_Claudin"/>
    <property type="match status" value="1"/>
</dbReference>
<dbReference type="PRINTS" id="PR01077">
    <property type="entry name" value="CLAUDIN"/>
</dbReference>
<evidence type="ECO:0000256" key="3">
    <source>
        <dbReference type="ARBA" id="ARBA00022475"/>
    </source>
</evidence>
<dbReference type="InterPro" id="IPR006187">
    <property type="entry name" value="Claudin"/>
</dbReference>
<keyword evidence="3 8" id="KW-1003">Cell membrane</keyword>
<feature type="transmembrane region" description="Helical" evidence="8">
    <location>
        <begin position="115"/>
        <end position="137"/>
    </location>
</feature>
<dbReference type="EMBL" id="JAAWVN010004918">
    <property type="protein sequence ID" value="MBN3289803.1"/>
    <property type="molecule type" value="Genomic_DNA"/>
</dbReference>
<sequence>MPWQQNHMDWDPQTVYEKLEEPDNQDLVECATIQNMALQSVGISLSMVGLAGTIAICAMPMWRVTAFIGNNIVVAQVFWEGLWMNCVYQSTGQMQCKMYDSQLDLSPDLQTARGLVVISIVMACLGFLIFVVGAQCTNCLENQRAKATIVVVSGVTYVLTGITTLVPVCWTANTIIRDFYNPLVPNALKKELGAALYAGWATAAFLLIGGAMLCWTCPPEKEHYPMRYTPAKPNTVNSYISQNYV</sequence>
<dbReference type="Gene3D" id="1.20.140.150">
    <property type="match status" value="1"/>
</dbReference>
<keyword evidence="10" id="KW-1185">Reference proteome</keyword>
<reference evidence="9" key="1">
    <citation type="journal article" date="2021" name="Cell">
        <title>Tracing the genetic footprints of vertebrate landing in non-teleost ray-finned fishes.</title>
        <authorList>
            <person name="Bi X."/>
            <person name="Wang K."/>
            <person name="Yang L."/>
            <person name="Pan H."/>
            <person name="Jiang H."/>
            <person name="Wei Q."/>
            <person name="Fang M."/>
            <person name="Yu H."/>
            <person name="Zhu C."/>
            <person name="Cai Y."/>
            <person name="He Y."/>
            <person name="Gan X."/>
            <person name="Zeng H."/>
            <person name="Yu D."/>
            <person name="Zhu Y."/>
            <person name="Jiang H."/>
            <person name="Qiu Q."/>
            <person name="Yang H."/>
            <person name="Zhang Y.E."/>
            <person name="Wang W."/>
            <person name="Zhu M."/>
            <person name="He S."/>
            <person name="Zhang G."/>
        </authorList>
    </citation>
    <scope>NUCLEOTIDE SEQUENCE</scope>
    <source>
        <strain evidence="9">Bchr_001</strain>
    </source>
</reference>
<keyword evidence="2 8" id="KW-0796">Tight junction</keyword>
<name>A0ABS2YTJ7_POLSE</name>
<comment type="caution">
    <text evidence="9">The sequence shown here is derived from an EMBL/GenBank/DDBJ whole genome shotgun (WGS) entry which is preliminary data.</text>
</comment>
<evidence type="ECO:0000313" key="9">
    <source>
        <dbReference type="EMBL" id="MBN3289803.1"/>
    </source>
</evidence>
<keyword evidence="6 8" id="KW-1133">Transmembrane helix</keyword>
<protein>
    <recommendedName>
        <fullName evidence="8">Claudin</fullName>
    </recommendedName>
</protein>
<evidence type="ECO:0000256" key="1">
    <source>
        <dbReference type="ARBA" id="ARBA00008295"/>
    </source>
</evidence>
<evidence type="ECO:0000256" key="5">
    <source>
        <dbReference type="ARBA" id="ARBA00022949"/>
    </source>
</evidence>
<evidence type="ECO:0000256" key="8">
    <source>
        <dbReference type="RuleBase" id="RU060637"/>
    </source>
</evidence>
<feature type="transmembrane region" description="Helical" evidence="8">
    <location>
        <begin position="196"/>
        <end position="217"/>
    </location>
</feature>
<comment type="function">
    <text evidence="8">Claudins function as major constituents of the tight junction complexes that regulate the permeability of epithelia.</text>
</comment>
<comment type="similarity">
    <text evidence="1 8">Belongs to the claudin family.</text>
</comment>
<dbReference type="InterPro" id="IPR017974">
    <property type="entry name" value="Claudin_CS"/>
</dbReference>
<organism evidence="9 10">
    <name type="scientific">Polypterus senegalus</name>
    <name type="common">Senegal bichir</name>
    <dbReference type="NCBI Taxonomy" id="55291"/>
    <lineage>
        <taxon>Eukaryota</taxon>
        <taxon>Metazoa</taxon>
        <taxon>Chordata</taxon>
        <taxon>Craniata</taxon>
        <taxon>Vertebrata</taxon>
        <taxon>Euteleostomi</taxon>
        <taxon>Actinopterygii</taxon>
        <taxon>Polypteriformes</taxon>
        <taxon>Polypteridae</taxon>
        <taxon>Polypterus</taxon>
    </lineage>
</organism>
<feature type="non-terminal residue" evidence="9">
    <location>
        <position position="1"/>
    </location>
</feature>
<feature type="transmembrane region" description="Helical" evidence="8">
    <location>
        <begin position="149"/>
        <end position="176"/>
    </location>
</feature>
<dbReference type="InterPro" id="IPR004031">
    <property type="entry name" value="PMP22/EMP/MP20/Claudin"/>
</dbReference>
<gene>
    <name evidence="9" type="primary">Cldn3_0</name>
    <name evidence="9" type="ORF">GTO92_0018575</name>
</gene>
<keyword evidence="4 8" id="KW-0812">Transmembrane</keyword>
<proteinExistence type="inferred from homology"/>
<feature type="non-terminal residue" evidence="9">
    <location>
        <position position="245"/>
    </location>
</feature>
<keyword evidence="7 8" id="KW-0472">Membrane</keyword>
<accession>A0ABS2YTJ7</accession>
<evidence type="ECO:0000256" key="7">
    <source>
        <dbReference type="ARBA" id="ARBA00023136"/>
    </source>
</evidence>